<dbReference type="SUPFAM" id="SSF48239">
    <property type="entry name" value="Terpenoid cyclases/Protein prenyltransferases"/>
    <property type="match status" value="2"/>
</dbReference>
<dbReference type="STRING" id="35608.A0A2U1KAV1"/>
<dbReference type="Gene3D" id="1.50.10.160">
    <property type="match status" value="1"/>
</dbReference>
<dbReference type="PANTHER" id="PTHR31739">
    <property type="entry name" value="ENT-COPALYL DIPHOSPHATE SYNTHASE, CHLOROPLASTIC"/>
    <property type="match status" value="1"/>
</dbReference>
<dbReference type="Pfam" id="PF03936">
    <property type="entry name" value="Terpene_synth_C"/>
    <property type="match status" value="1"/>
</dbReference>
<evidence type="ECO:0000259" key="5">
    <source>
        <dbReference type="Pfam" id="PF03936"/>
    </source>
</evidence>
<dbReference type="EMBL" id="PKPP01025641">
    <property type="protein sequence ID" value="PWA32309.1"/>
    <property type="molecule type" value="Genomic_DNA"/>
</dbReference>
<sequence>MEHSLASIQVLVTKLKSEIFSKQKSGHLHSFMPPSAYDTAWLAMILHPQEHNTPLFKGCLEWLLHNQKEEGYWGDLPTIDALPATLACMAALQKWGFGVENIEKGLKFIHENMEEMLHGNLDHLPRSFSIVFPATIELAESSGLELKLSDHMISTVSYISNTRQQILGIEEMVDKWQYPPLLAYLETFQFTKHNVDQQTIMKHLSEDGSLFQSPSATAQAYISTRNHKCLEYLMTLVHMCPNGVPQKYPMDEELVELSMVDQLQKLGLSEYFIEEIENILKKVYRSYMEQESQQDNLKFKADKIYKDSLAFRLFRLHGWSKKWGLIKMGFGREKTLYCYFAVAASTALPHDSIIRMLVAKSAIVITVADDFFDMIGTLEELHLLVDAIYRYHIYMFLVLICLPSM</sequence>
<comment type="caution">
    <text evidence="6">The sequence shown here is derived from an EMBL/GenBank/DDBJ whole genome shotgun (WGS) entry which is preliminary data.</text>
</comment>
<gene>
    <name evidence="6" type="ORF">CTI12_AA625350</name>
</gene>
<dbReference type="PANTHER" id="PTHR31739:SF25">
    <property type="entry name" value="(E,E)-GERANYLLINALOOL SYNTHASE"/>
    <property type="match status" value="1"/>
</dbReference>
<dbReference type="InterPro" id="IPR008949">
    <property type="entry name" value="Isoprenoid_synthase_dom_sf"/>
</dbReference>
<dbReference type="Proteomes" id="UP000245207">
    <property type="component" value="Unassembled WGS sequence"/>
</dbReference>
<dbReference type="OrthoDB" id="2343925at2759"/>
<keyword evidence="2" id="KW-0479">Metal-binding</keyword>
<dbReference type="AlphaFoldDB" id="A0A2U1KAV1"/>
<evidence type="ECO:0000256" key="3">
    <source>
        <dbReference type="ARBA" id="ARBA00022842"/>
    </source>
</evidence>
<evidence type="ECO:0000256" key="2">
    <source>
        <dbReference type="ARBA" id="ARBA00022723"/>
    </source>
</evidence>
<feature type="domain" description="Terpene synthase N-terminal" evidence="4">
    <location>
        <begin position="200"/>
        <end position="319"/>
    </location>
</feature>
<dbReference type="Gene3D" id="1.50.10.130">
    <property type="entry name" value="Terpene synthase, N-terminal domain"/>
    <property type="match status" value="1"/>
</dbReference>
<dbReference type="InterPro" id="IPR050148">
    <property type="entry name" value="Terpene_synthase-like"/>
</dbReference>
<dbReference type="InterPro" id="IPR005630">
    <property type="entry name" value="Terpene_synthase_metal-bd"/>
</dbReference>
<dbReference type="InterPro" id="IPR008930">
    <property type="entry name" value="Terpenoid_cyclase/PrenylTrfase"/>
</dbReference>
<dbReference type="GO" id="GO:0000287">
    <property type="term" value="F:magnesium ion binding"/>
    <property type="evidence" value="ECO:0007669"/>
    <property type="project" value="InterPro"/>
</dbReference>
<dbReference type="GO" id="GO:0010333">
    <property type="term" value="F:terpene synthase activity"/>
    <property type="evidence" value="ECO:0007669"/>
    <property type="project" value="InterPro"/>
</dbReference>
<dbReference type="InterPro" id="IPR001906">
    <property type="entry name" value="Terpene_synth_N"/>
</dbReference>
<comment type="cofactor">
    <cofactor evidence="1">
        <name>Mg(2+)</name>
        <dbReference type="ChEBI" id="CHEBI:18420"/>
    </cofactor>
</comment>
<evidence type="ECO:0000256" key="1">
    <source>
        <dbReference type="ARBA" id="ARBA00001946"/>
    </source>
</evidence>
<dbReference type="InterPro" id="IPR036965">
    <property type="entry name" value="Terpene_synth_N_sf"/>
</dbReference>
<keyword evidence="7" id="KW-1185">Reference proteome</keyword>
<dbReference type="SUPFAM" id="SSF48576">
    <property type="entry name" value="Terpenoid synthases"/>
    <property type="match status" value="1"/>
</dbReference>
<evidence type="ECO:0000313" key="7">
    <source>
        <dbReference type="Proteomes" id="UP000245207"/>
    </source>
</evidence>
<evidence type="ECO:0000259" key="4">
    <source>
        <dbReference type="Pfam" id="PF01397"/>
    </source>
</evidence>
<dbReference type="Gene3D" id="1.10.600.10">
    <property type="entry name" value="Farnesyl Diphosphate Synthase"/>
    <property type="match status" value="1"/>
</dbReference>
<accession>A0A2U1KAV1</accession>
<protein>
    <submittedName>
        <fullName evidence="6">Geranyllinalool synthase</fullName>
    </submittedName>
</protein>
<dbReference type="GO" id="GO:0016102">
    <property type="term" value="P:diterpenoid biosynthetic process"/>
    <property type="evidence" value="ECO:0007669"/>
    <property type="project" value="TreeGrafter"/>
</dbReference>
<proteinExistence type="predicted"/>
<reference evidence="6 7" key="1">
    <citation type="journal article" date="2018" name="Mol. Plant">
        <title>The genome of Artemisia annua provides insight into the evolution of Asteraceae family and artemisinin biosynthesis.</title>
        <authorList>
            <person name="Shen Q."/>
            <person name="Zhang L."/>
            <person name="Liao Z."/>
            <person name="Wang S."/>
            <person name="Yan T."/>
            <person name="Shi P."/>
            <person name="Liu M."/>
            <person name="Fu X."/>
            <person name="Pan Q."/>
            <person name="Wang Y."/>
            <person name="Lv Z."/>
            <person name="Lu X."/>
            <person name="Zhang F."/>
            <person name="Jiang W."/>
            <person name="Ma Y."/>
            <person name="Chen M."/>
            <person name="Hao X."/>
            <person name="Li L."/>
            <person name="Tang Y."/>
            <person name="Lv G."/>
            <person name="Zhou Y."/>
            <person name="Sun X."/>
            <person name="Brodelius P.E."/>
            <person name="Rose J.K.C."/>
            <person name="Tang K."/>
        </authorList>
    </citation>
    <scope>NUCLEOTIDE SEQUENCE [LARGE SCALE GENOMIC DNA]</scope>
    <source>
        <strain evidence="7">cv. Huhao1</strain>
        <tissue evidence="6">Leaf</tissue>
    </source>
</reference>
<dbReference type="Pfam" id="PF01397">
    <property type="entry name" value="Terpene_synth"/>
    <property type="match status" value="1"/>
</dbReference>
<name>A0A2U1KAV1_ARTAN</name>
<keyword evidence="3" id="KW-0460">Magnesium</keyword>
<evidence type="ECO:0000313" key="6">
    <source>
        <dbReference type="EMBL" id="PWA32309.1"/>
    </source>
</evidence>
<feature type="domain" description="Terpene synthase metal-binding" evidence="5">
    <location>
        <begin position="322"/>
        <end position="393"/>
    </location>
</feature>
<dbReference type="SFLD" id="SFLDG01014">
    <property type="entry name" value="Terpene_Cyclase_Like_1_N-term"/>
    <property type="match status" value="1"/>
</dbReference>
<organism evidence="6 7">
    <name type="scientific">Artemisia annua</name>
    <name type="common">Sweet wormwood</name>
    <dbReference type="NCBI Taxonomy" id="35608"/>
    <lineage>
        <taxon>Eukaryota</taxon>
        <taxon>Viridiplantae</taxon>
        <taxon>Streptophyta</taxon>
        <taxon>Embryophyta</taxon>
        <taxon>Tracheophyta</taxon>
        <taxon>Spermatophyta</taxon>
        <taxon>Magnoliopsida</taxon>
        <taxon>eudicotyledons</taxon>
        <taxon>Gunneridae</taxon>
        <taxon>Pentapetalae</taxon>
        <taxon>asterids</taxon>
        <taxon>campanulids</taxon>
        <taxon>Asterales</taxon>
        <taxon>Asteraceae</taxon>
        <taxon>Asteroideae</taxon>
        <taxon>Anthemideae</taxon>
        <taxon>Artemisiinae</taxon>
        <taxon>Artemisia</taxon>
    </lineage>
</organism>